<organism evidence="9 10">
    <name type="scientific">Caenorhabditis tropicalis</name>
    <dbReference type="NCBI Taxonomy" id="1561998"/>
    <lineage>
        <taxon>Eukaryota</taxon>
        <taxon>Metazoa</taxon>
        <taxon>Ecdysozoa</taxon>
        <taxon>Nematoda</taxon>
        <taxon>Chromadorea</taxon>
        <taxon>Rhabditida</taxon>
        <taxon>Rhabditina</taxon>
        <taxon>Rhabditomorpha</taxon>
        <taxon>Rhabditoidea</taxon>
        <taxon>Rhabditidae</taxon>
        <taxon>Peloderinae</taxon>
        <taxon>Caenorhabditis</taxon>
    </lineage>
</organism>
<dbReference type="CDD" id="cd14275">
    <property type="entry name" value="UBA_EF-Ts"/>
    <property type="match status" value="1"/>
</dbReference>
<evidence type="ECO:0000256" key="4">
    <source>
        <dbReference type="ARBA" id="ARBA00023128"/>
    </source>
</evidence>
<dbReference type="PANTHER" id="PTHR11741">
    <property type="entry name" value="ELONGATION FACTOR TS"/>
    <property type="match status" value="1"/>
</dbReference>
<keyword evidence="3 5" id="KW-0648">Protein biosynthesis</keyword>
<keyword evidence="4 5" id="KW-0496">Mitochondrion</keyword>
<comment type="similarity">
    <text evidence="1 5 6">Belongs to the EF-Ts family.</text>
</comment>
<evidence type="ECO:0000313" key="10">
    <source>
        <dbReference type="WBParaSite" id="Csp11.Scaffold629.g10415.t1"/>
    </source>
</evidence>
<gene>
    <name evidence="5" type="primary">tsfm-1</name>
</gene>
<evidence type="ECO:0000256" key="2">
    <source>
        <dbReference type="ARBA" id="ARBA00022768"/>
    </source>
</evidence>
<dbReference type="FunFam" id="1.10.8.10:FF:000031">
    <property type="entry name" value="Elongation factor Ts, mitochondrial"/>
    <property type="match status" value="1"/>
</dbReference>
<dbReference type="InterPro" id="IPR018101">
    <property type="entry name" value="Transl_elong_Ts_CS"/>
</dbReference>
<feature type="region of interest" description="Disordered" evidence="7">
    <location>
        <begin position="245"/>
        <end position="266"/>
    </location>
</feature>
<evidence type="ECO:0000256" key="7">
    <source>
        <dbReference type="SAM" id="MobiDB-lite"/>
    </source>
</evidence>
<accession>A0A1I7TP93</accession>
<dbReference type="GO" id="GO:0070125">
    <property type="term" value="P:mitochondrial translational elongation"/>
    <property type="evidence" value="ECO:0007669"/>
    <property type="project" value="TreeGrafter"/>
</dbReference>
<protein>
    <recommendedName>
        <fullName evidence="5">Elongation factor Ts, mitochondrial</fullName>
        <shortName evidence="5">EF-Ts</shortName>
        <shortName evidence="5">EF-TsMt</shortName>
    </recommendedName>
</protein>
<evidence type="ECO:0000256" key="5">
    <source>
        <dbReference type="HAMAP-Rule" id="MF_03135"/>
    </source>
</evidence>
<dbReference type="InterPro" id="IPR036402">
    <property type="entry name" value="EF-Ts_dimer_sf"/>
</dbReference>
<dbReference type="GO" id="GO:0005739">
    <property type="term" value="C:mitochondrion"/>
    <property type="evidence" value="ECO:0007669"/>
    <property type="project" value="UniProtKB-SubCell"/>
</dbReference>
<dbReference type="HAMAP" id="MF_00050">
    <property type="entry name" value="EF_Ts"/>
    <property type="match status" value="1"/>
</dbReference>
<keyword evidence="2 5" id="KW-0251">Elongation factor</keyword>
<dbReference type="SUPFAM" id="SSF46934">
    <property type="entry name" value="UBA-like"/>
    <property type="match status" value="1"/>
</dbReference>
<keyword evidence="9" id="KW-1185">Reference proteome</keyword>
<comment type="subcellular location">
    <subcellularLocation>
        <location evidence="5">Mitochondrion</location>
    </subcellularLocation>
</comment>
<dbReference type="Proteomes" id="UP000095282">
    <property type="component" value="Unplaced"/>
</dbReference>
<evidence type="ECO:0000259" key="8">
    <source>
        <dbReference type="Pfam" id="PF00889"/>
    </source>
</evidence>
<sequence>MFARTAFIRLLSTTGRNLAEAEQKVSKEALMALRKRTGYSYVNCRKALVKFGENDMDNAVKWLKEAAAKEGWAKAAKLGTRVTSNGLVSVVTDKSSAAVVELSCETDFVARSGAFKDLLTNITNSALSKASSQSGSTGAKLQEISYELGDLTDKDGKNMREVLSLAIGKLGENMAVKRVKAYKAPEGTSLFGASHPKEGTEQVPMGRFVSLIALNQPTPGSISSQQLAGQICQHIIGMSPETLGEATESVNNQDGLSSQEGHDPDADPVVVTNIDDSETALLRQAFMLNPSQSVHEYLKSHNANVLDFVRVELGSEQ</sequence>
<name>A0A1I7TP93_9PELO</name>
<dbReference type="STRING" id="1561998.A0A1I7TP93"/>
<dbReference type="GO" id="GO:0003746">
    <property type="term" value="F:translation elongation factor activity"/>
    <property type="evidence" value="ECO:0007669"/>
    <property type="project" value="UniProtKB-UniRule"/>
</dbReference>
<dbReference type="WBParaSite" id="Csp11.Scaffold629.g10415.t1">
    <property type="protein sequence ID" value="Csp11.Scaffold629.g10415.t1"/>
    <property type="gene ID" value="Csp11.Scaffold629.g10415"/>
</dbReference>
<evidence type="ECO:0000313" key="9">
    <source>
        <dbReference type="Proteomes" id="UP000095282"/>
    </source>
</evidence>
<proteinExistence type="inferred from homology"/>
<dbReference type="InterPro" id="IPR009060">
    <property type="entry name" value="UBA-like_sf"/>
</dbReference>
<dbReference type="Pfam" id="PF00889">
    <property type="entry name" value="EF_TS"/>
    <property type="match status" value="1"/>
</dbReference>
<feature type="domain" description="Translation elongation factor EFTs/EF1B dimerisation" evidence="8">
    <location>
        <begin position="97"/>
        <end position="245"/>
    </location>
</feature>
<comment type="function">
    <text evidence="5 6">Associates with the EF-Tu.GDP complex and induces the exchange of GDP to GTP. It remains bound to the aminoacyl-tRNA.EF-Tu.GTP complex up to the GTP hydrolysis stage on the ribosome.</text>
</comment>
<evidence type="ECO:0000256" key="3">
    <source>
        <dbReference type="ARBA" id="ARBA00022917"/>
    </source>
</evidence>
<dbReference type="InterPro" id="IPR001816">
    <property type="entry name" value="Transl_elong_EFTs/EF1B"/>
</dbReference>
<dbReference type="PROSITE" id="PS01127">
    <property type="entry name" value="EF_TS_2"/>
    <property type="match status" value="1"/>
</dbReference>
<dbReference type="Gene3D" id="3.30.479.20">
    <property type="entry name" value="Elongation factor Ts, dimerisation domain"/>
    <property type="match status" value="2"/>
</dbReference>
<dbReference type="Pfam" id="PF25025">
    <property type="entry name" value="EF-Ts_N"/>
    <property type="match status" value="1"/>
</dbReference>
<dbReference type="PANTHER" id="PTHR11741:SF0">
    <property type="entry name" value="ELONGATION FACTOR TS, MITOCHONDRIAL"/>
    <property type="match status" value="1"/>
</dbReference>
<dbReference type="SUPFAM" id="SSF54713">
    <property type="entry name" value="Elongation factor Ts (EF-Ts), dimerisation domain"/>
    <property type="match status" value="2"/>
</dbReference>
<dbReference type="eggNOG" id="KOG1071">
    <property type="taxonomic scope" value="Eukaryota"/>
</dbReference>
<evidence type="ECO:0000256" key="1">
    <source>
        <dbReference type="ARBA" id="ARBA00005532"/>
    </source>
</evidence>
<feature type="compositionally biased region" description="Polar residues" evidence="7">
    <location>
        <begin position="248"/>
        <end position="259"/>
    </location>
</feature>
<dbReference type="AlphaFoldDB" id="A0A1I7TP93"/>
<dbReference type="InterPro" id="IPR014039">
    <property type="entry name" value="Transl_elong_EFTs/EF1B_dimer"/>
</dbReference>
<evidence type="ECO:0000256" key="6">
    <source>
        <dbReference type="RuleBase" id="RU000642"/>
    </source>
</evidence>
<dbReference type="Gene3D" id="1.10.8.10">
    <property type="entry name" value="DNA helicase RuvA subunit, C-terminal domain"/>
    <property type="match status" value="1"/>
</dbReference>
<reference evidence="10" key="1">
    <citation type="submission" date="2016-11" db="UniProtKB">
        <authorList>
            <consortium name="WormBaseParasite"/>
        </authorList>
    </citation>
    <scope>IDENTIFICATION</scope>
</reference>
<dbReference type="NCBIfam" id="TIGR00116">
    <property type="entry name" value="tsf"/>
    <property type="match status" value="1"/>
</dbReference>